<keyword evidence="7 16" id="KW-0679">Respiratory chain</keyword>
<dbReference type="PROSITE" id="PS51003">
    <property type="entry name" value="CYTB_CTER"/>
    <property type="match status" value="1"/>
</dbReference>
<dbReference type="InterPro" id="IPR005797">
    <property type="entry name" value="Cyt_b/b6_N"/>
</dbReference>
<feature type="transmembrane region" description="Helical" evidence="17">
    <location>
        <begin position="41"/>
        <end position="63"/>
    </location>
</feature>
<dbReference type="EMBL" id="CP124755">
    <property type="protein sequence ID" value="WGZ91727.1"/>
    <property type="molecule type" value="Genomic_DNA"/>
</dbReference>
<feature type="transmembrane region" description="Helical" evidence="17">
    <location>
        <begin position="322"/>
        <end position="340"/>
    </location>
</feature>
<dbReference type="PROSITE" id="PS51002">
    <property type="entry name" value="CYTB_NTER"/>
    <property type="match status" value="1"/>
</dbReference>
<reference evidence="20" key="1">
    <citation type="journal article" date="2023" name="Int. J. Mol. Sci.">
        <title>Metagenomics Revealed a New Genus 'Candidatus Thiocaldithrix dubininis' gen. nov., sp. nov. and a New Species 'Candidatus Thiothrix putei' sp. nov. in the Family Thiotrichaceae, Some Members of Which Have Traits of Both Na+- and H+-Motive Energetics.</title>
        <authorList>
            <person name="Ravin N.V."/>
            <person name="Muntyan M.S."/>
            <person name="Smolyakov D.D."/>
            <person name="Rudenko T.S."/>
            <person name="Beletsky A.V."/>
            <person name="Mardanov A.V."/>
            <person name="Grabovich M.Y."/>
        </authorList>
    </citation>
    <scope>NUCLEOTIDE SEQUENCE</scope>
    <source>
        <strain evidence="20">GKL-01</strain>
    </source>
</reference>
<dbReference type="GO" id="GO:0016491">
    <property type="term" value="F:oxidoreductase activity"/>
    <property type="evidence" value="ECO:0007669"/>
    <property type="project" value="InterPro"/>
</dbReference>
<evidence type="ECO:0000313" key="20">
    <source>
        <dbReference type="EMBL" id="WGZ91727.1"/>
    </source>
</evidence>
<dbReference type="InterPro" id="IPR016174">
    <property type="entry name" value="Di-haem_cyt_TM"/>
</dbReference>
<keyword evidence="13 17" id="KW-0472">Membrane</keyword>
<feature type="domain" description="Cytochrome b/b6 N-terminal region profile" evidence="18">
    <location>
        <begin position="12"/>
        <end position="224"/>
    </location>
</feature>
<dbReference type="SUPFAM" id="SSF81342">
    <property type="entry name" value="Transmembrane di-heme cytochromes"/>
    <property type="match status" value="1"/>
</dbReference>
<dbReference type="AlphaFoldDB" id="A0AA95KL37"/>
<evidence type="ECO:0000256" key="14">
    <source>
        <dbReference type="PIRSR" id="PIRSR038885-1"/>
    </source>
</evidence>
<name>A0AA95KL37_9GAMM</name>
<evidence type="ECO:0000256" key="4">
    <source>
        <dbReference type="ARBA" id="ARBA00013531"/>
    </source>
</evidence>
<evidence type="ECO:0000256" key="7">
    <source>
        <dbReference type="ARBA" id="ARBA00022660"/>
    </source>
</evidence>
<dbReference type="GO" id="GO:0046872">
    <property type="term" value="F:metal ion binding"/>
    <property type="evidence" value="ECO:0007669"/>
    <property type="project" value="UniProtKB-KW"/>
</dbReference>
<dbReference type="InterPro" id="IPR048259">
    <property type="entry name" value="Cytochrome_b_N_euk/bac"/>
</dbReference>
<dbReference type="InterPro" id="IPR030689">
    <property type="entry name" value="Cytochrome_b"/>
</dbReference>
<gene>
    <name evidence="20" type="ORF">QJT80_04440</name>
</gene>
<keyword evidence="8 16" id="KW-0812">Transmembrane</keyword>
<comment type="cofactor">
    <cofactor evidence="15">
        <name>heme</name>
        <dbReference type="ChEBI" id="CHEBI:30413"/>
    </cofactor>
    <text evidence="15">Binds 2 heme groups non-covalently.</text>
</comment>
<feature type="transmembrane region" description="Helical" evidence="17">
    <location>
        <begin position="125"/>
        <end position="147"/>
    </location>
</feature>
<feature type="binding site" description="axial binding residue" evidence="15">
    <location>
        <position position="196"/>
    </location>
    <ligand>
        <name>heme b</name>
        <dbReference type="ChEBI" id="CHEBI:60344"/>
        <label>b562</label>
    </ligand>
    <ligandPart>
        <name>Fe</name>
        <dbReference type="ChEBI" id="CHEBI:18248"/>
    </ligandPart>
</feature>
<dbReference type="KEGG" id="tdu:QJT80_04440"/>
<feature type="transmembrane region" description="Helical" evidence="17">
    <location>
        <begin position="385"/>
        <end position="404"/>
    </location>
</feature>
<evidence type="ECO:0000256" key="8">
    <source>
        <dbReference type="ARBA" id="ARBA00022692"/>
    </source>
</evidence>
<dbReference type="FunFam" id="1.20.810.10:FF:000004">
    <property type="entry name" value="Cytochrome b"/>
    <property type="match status" value="1"/>
</dbReference>
<feature type="transmembrane region" description="Helical" evidence="17">
    <location>
        <begin position="260"/>
        <end position="285"/>
    </location>
</feature>
<evidence type="ECO:0000256" key="6">
    <source>
        <dbReference type="ARBA" id="ARBA00022617"/>
    </source>
</evidence>
<dbReference type="GO" id="GO:0008121">
    <property type="term" value="F:quinol-cytochrome-c reductase activity"/>
    <property type="evidence" value="ECO:0007669"/>
    <property type="project" value="InterPro"/>
</dbReference>
<feature type="transmembrane region" description="Helical" evidence="17">
    <location>
        <begin position="99"/>
        <end position="119"/>
    </location>
</feature>
<feature type="transmembrane region" description="Helical" evidence="17">
    <location>
        <begin position="192"/>
        <end position="215"/>
    </location>
</feature>
<comment type="subcellular location">
    <subcellularLocation>
        <location evidence="2">Membrane</location>
        <topology evidence="2">Multi-pass membrane protein</topology>
    </subcellularLocation>
</comment>
<feature type="transmembrane region" description="Helical" evidence="17">
    <location>
        <begin position="443"/>
        <end position="462"/>
    </location>
</feature>
<comment type="subunit">
    <text evidence="3 16">The main subunits of complex b-c1 are: cytochrome b, cytochrome c1 and the Rieske protein.</text>
</comment>
<dbReference type="Pfam" id="PF00033">
    <property type="entry name" value="Cytochrome_B"/>
    <property type="match status" value="1"/>
</dbReference>
<keyword evidence="10 16" id="KW-0249">Electron transport</keyword>
<comment type="function">
    <text evidence="1 16">Component of the ubiquinol-cytochrome c reductase complex (complex III or cytochrome b-c1 complex), which is a respiratory chain that generates an electrochemical potential coupled to ATP synthesis.</text>
</comment>
<dbReference type="InterPro" id="IPR005798">
    <property type="entry name" value="Cyt_b/b6_C"/>
</dbReference>
<feature type="domain" description="Cytochrome b/b6 C-terminal region profile" evidence="19">
    <location>
        <begin position="241"/>
        <end position="415"/>
    </location>
</feature>
<dbReference type="GO" id="GO:0022904">
    <property type="term" value="P:respiratory electron transport chain"/>
    <property type="evidence" value="ECO:0007669"/>
    <property type="project" value="InterPro"/>
</dbReference>
<feature type="binding site" description="axial binding residue" evidence="15">
    <location>
        <position position="109"/>
    </location>
    <ligand>
        <name>heme b</name>
        <dbReference type="ChEBI" id="CHEBI:60344"/>
        <label>b566</label>
    </ligand>
    <ligandPart>
        <name>Fe</name>
        <dbReference type="ChEBI" id="CHEBI:18248"/>
    </ligandPart>
</feature>
<evidence type="ECO:0000256" key="9">
    <source>
        <dbReference type="ARBA" id="ARBA00022723"/>
    </source>
</evidence>
<reference evidence="20" key="2">
    <citation type="submission" date="2023-04" db="EMBL/GenBank/DDBJ databases">
        <authorList>
            <person name="Beletskiy A.V."/>
            <person name="Mardanov A.V."/>
            <person name="Ravin N.V."/>
        </authorList>
    </citation>
    <scope>NUCLEOTIDE SEQUENCE</scope>
    <source>
        <strain evidence="20">GKL-01</strain>
    </source>
</reference>
<organism evidence="20">
    <name type="scientific">Candidatus Thiocaldithrix dubininis</name>
    <dbReference type="NCBI Taxonomy" id="3080823"/>
    <lineage>
        <taxon>Bacteria</taxon>
        <taxon>Pseudomonadati</taxon>
        <taxon>Pseudomonadota</taxon>
        <taxon>Gammaproteobacteria</taxon>
        <taxon>Thiotrichales</taxon>
        <taxon>Thiotrichaceae</taxon>
        <taxon>Candidatus Thiocaldithrix</taxon>
    </lineage>
</organism>
<keyword evidence="9 15" id="KW-0479">Metal-binding</keyword>
<evidence type="ECO:0000256" key="16">
    <source>
        <dbReference type="RuleBase" id="RU003385"/>
    </source>
</evidence>
<keyword evidence="11 17" id="KW-1133">Transmembrane helix</keyword>
<dbReference type="PIRSF" id="PIRSF038885">
    <property type="entry name" value="COB"/>
    <property type="match status" value="1"/>
</dbReference>
<evidence type="ECO:0000256" key="13">
    <source>
        <dbReference type="ARBA" id="ARBA00023136"/>
    </source>
</evidence>
<dbReference type="PANTHER" id="PTHR19271:SF16">
    <property type="entry name" value="CYTOCHROME B"/>
    <property type="match status" value="1"/>
</dbReference>
<evidence type="ECO:0000259" key="19">
    <source>
        <dbReference type="PROSITE" id="PS51003"/>
    </source>
</evidence>
<dbReference type="GO" id="GO:0045275">
    <property type="term" value="C:respiratory chain complex III"/>
    <property type="evidence" value="ECO:0007669"/>
    <property type="project" value="InterPro"/>
</dbReference>
<comment type="similarity">
    <text evidence="16">Belongs to the cytochrome b family.</text>
</comment>
<dbReference type="InterPro" id="IPR036150">
    <property type="entry name" value="Cyt_b/b6_C_sf"/>
</dbReference>
<evidence type="ECO:0000256" key="5">
    <source>
        <dbReference type="ARBA" id="ARBA00022448"/>
    </source>
</evidence>
<evidence type="ECO:0000256" key="11">
    <source>
        <dbReference type="ARBA" id="ARBA00022989"/>
    </source>
</evidence>
<feature type="binding site" description="axial binding residue" evidence="15">
    <location>
        <position position="211"/>
    </location>
    <ligand>
        <name>heme b</name>
        <dbReference type="ChEBI" id="CHEBI:60344"/>
        <label>b566</label>
    </ligand>
    <ligandPart>
        <name>Fe</name>
        <dbReference type="ChEBI" id="CHEBI:18248"/>
    </ligandPart>
</feature>
<dbReference type="InterPro" id="IPR027387">
    <property type="entry name" value="Cytb/b6-like_sf"/>
</dbReference>
<feature type="transmembrane region" description="Helical" evidence="17">
    <location>
        <begin position="360"/>
        <end position="379"/>
    </location>
</feature>
<protein>
    <recommendedName>
        <fullName evidence="4 16">Cytochrome b</fullName>
    </recommendedName>
</protein>
<evidence type="ECO:0000256" key="17">
    <source>
        <dbReference type="SAM" id="Phobius"/>
    </source>
</evidence>
<evidence type="ECO:0000256" key="15">
    <source>
        <dbReference type="PIRSR" id="PIRSR038885-2"/>
    </source>
</evidence>
<evidence type="ECO:0000256" key="1">
    <source>
        <dbReference type="ARBA" id="ARBA00002444"/>
    </source>
</evidence>
<dbReference type="CDD" id="cd00284">
    <property type="entry name" value="Cytochrome_b_N"/>
    <property type="match status" value="1"/>
</dbReference>
<evidence type="ECO:0000259" key="18">
    <source>
        <dbReference type="PROSITE" id="PS51002"/>
    </source>
</evidence>
<evidence type="ECO:0000256" key="12">
    <source>
        <dbReference type="ARBA" id="ARBA00023004"/>
    </source>
</evidence>
<keyword evidence="12 15" id="KW-0408">Iron</keyword>
<comment type="cofactor">
    <cofactor evidence="16">
        <name>heme b</name>
        <dbReference type="ChEBI" id="CHEBI:60344"/>
    </cofactor>
    <text evidence="16">Binds 2 heme groups non-covalently.</text>
</comment>
<feature type="binding site" description="axial binding residue" evidence="15">
    <location>
        <position position="95"/>
    </location>
    <ligand>
        <name>heme b</name>
        <dbReference type="ChEBI" id="CHEBI:60344"/>
        <label>b562</label>
    </ligand>
    <ligandPart>
        <name>Fe</name>
        <dbReference type="ChEBI" id="CHEBI:18248"/>
    </ligandPart>
</feature>
<evidence type="ECO:0000256" key="10">
    <source>
        <dbReference type="ARBA" id="ARBA00022982"/>
    </source>
</evidence>
<sequence length="478" mass="53906">MAERQPHNYTGVLGWIEDRIPLMESIKAHLTEYYAPKNFNFWYYFGSLALLVLVIQIVSGLFLSFHYKPDTGLAFASVEYIMRDVPGGWFIRYMHSTGASAFFIVVYLHMFRGLIYGSYKGKRELVWLIGMAIYLALMATAFMGYLLPWGQMSFWGAQVIINLFNTIPVIGPDLSTWIRGDFVLGDATLNRFFGLHFFLPAAVLPALVVMHILALHAVGSNNPDGVEIKQGPYAHAGNAWDKNGPADGIPFHPYYTVKDIVGVAVFLIGFFAVLFFAPTGGGYFLETPNFEPANPLKTPEHIAPVWYFTPFYTVLRAVPDPFGGTIAMFSAIIFLFLLPWIDRNPIKSWRYRNNAHKINLLLFAAVFLTLGYLGVVAVTPAYGELGVRMTQIYFMFFAVLAIHSNPAKANYVMWFGILLGLVVAYDFMFRYTPGNDEATHQMMIQFIYPVLYLGLTLLLPAFKKSCNQEKPVPERVTG</sequence>
<feature type="binding site" evidence="14">
    <location>
        <position position="216"/>
    </location>
    <ligand>
        <name>a ubiquinone</name>
        <dbReference type="ChEBI" id="CHEBI:16389"/>
    </ligand>
</feature>
<dbReference type="Pfam" id="PF00032">
    <property type="entry name" value="Cytochrom_B_C"/>
    <property type="match status" value="1"/>
</dbReference>
<proteinExistence type="inferred from homology"/>
<keyword evidence="6 15" id="KW-0349">Heme</keyword>
<dbReference type="PANTHER" id="PTHR19271">
    <property type="entry name" value="CYTOCHROME B"/>
    <property type="match status" value="1"/>
</dbReference>
<evidence type="ECO:0000256" key="3">
    <source>
        <dbReference type="ARBA" id="ARBA00011649"/>
    </source>
</evidence>
<keyword evidence="5 16" id="KW-0813">Transport</keyword>
<dbReference type="SUPFAM" id="SSF81648">
    <property type="entry name" value="a domain/subunit of cytochrome bc1 complex (Ubiquinol-cytochrome c reductase)"/>
    <property type="match status" value="1"/>
</dbReference>
<accession>A0AA95KL37</accession>
<feature type="transmembrane region" description="Helical" evidence="17">
    <location>
        <begin position="411"/>
        <end position="431"/>
    </location>
</feature>
<evidence type="ECO:0000256" key="2">
    <source>
        <dbReference type="ARBA" id="ARBA00004141"/>
    </source>
</evidence>
<dbReference type="Gene3D" id="1.20.810.10">
    <property type="entry name" value="Cytochrome Bc1 Complex, Chain C"/>
    <property type="match status" value="1"/>
</dbReference>
<dbReference type="Proteomes" id="UP001300672">
    <property type="component" value="Chromosome"/>
</dbReference>